<feature type="domain" description="HTH cro/C1-type" evidence="2">
    <location>
        <begin position="22"/>
        <end position="76"/>
    </location>
</feature>
<dbReference type="SMART" id="SM00530">
    <property type="entry name" value="HTH_XRE"/>
    <property type="match status" value="2"/>
</dbReference>
<dbReference type="EMBL" id="CABHNB010000017">
    <property type="protein sequence ID" value="VUW99637.1"/>
    <property type="molecule type" value="Genomic_DNA"/>
</dbReference>
<evidence type="ECO:0000313" key="4">
    <source>
        <dbReference type="Proteomes" id="UP000409147"/>
    </source>
</evidence>
<accession>A0A564SWS4</accession>
<proteinExistence type="predicted"/>
<dbReference type="AlphaFoldDB" id="A0A564SWS4"/>
<keyword evidence="4" id="KW-1185">Reference proteome</keyword>
<name>A0A564SWS4_9FIRM</name>
<dbReference type="Gene3D" id="1.10.260.40">
    <property type="entry name" value="lambda repressor-like DNA-binding domains"/>
    <property type="match status" value="2"/>
</dbReference>
<dbReference type="PROSITE" id="PS50943">
    <property type="entry name" value="HTH_CROC1"/>
    <property type="match status" value="1"/>
</dbReference>
<dbReference type="SUPFAM" id="SSF47413">
    <property type="entry name" value="lambda repressor-like DNA-binding domains"/>
    <property type="match status" value="2"/>
</dbReference>
<evidence type="ECO:0000256" key="1">
    <source>
        <dbReference type="ARBA" id="ARBA00023125"/>
    </source>
</evidence>
<dbReference type="CDD" id="cd00093">
    <property type="entry name" value="HTH_XRE"/>
    <property type="match status" value="2"/>
</dbReference>
<dbReference type="Pfam" id="PF01381">
    <property type="entry name" value="HTH_3"/>
    <property type="match status" value="1"/>
</dbReference>
<dbReference type="Proteomes" id="UP000409147">
    <property type="component" value="Unassembled WGS sequence"/>
</dbReference>
<dbReference type="GO" id="GO:0003677">
    <property type="term" value="F:DNA binding"/>
    <property type="evidence" value="ECO:0007669"/>
    <property type="project" value="UniProtKB-KW"/>
</dbReference>
<evidence type="ECO:0000259" key="2">
    <source>
        <dbReference type="PROSITE" id="PS50943"/>
    </source>
</evidence>
<dbReference type="PANTHER" id="PTHR46558:SF4">
    <property type="entry name" value="DNA-BIDING PHAGE PROTEIN"/>
    <property type="match status" value="1"/>
</dbReference>
<dbReference type="InterPro" id="IPR001387">
    <property type="entry name" value="Cro/C1-type_HTH"/>
</dbReference>
<sequence>MLMHLKFCFESIPSKPTPAAMLRYYRQRKGLTTRQLAENVGIVPATLLMYEREKFPIPYQTAVAFADILEIDRNLLFDEFARFMDYPYSVKLQEVRKTYGLNQTDFAEKANICYSIYAKWEIAIRQPSRKMYEQLVTTYPEIKT</sequence>
<keyword evidence="1" id="KW-0238">DNA-binding</keyword>
<dbReference type="InterPro" id="IPR010982">
    <property type="entry name" value="Lambda_DNA-bd_dom_sf"/>
</dbReference>
<protein>
    <submittedName>
        <fullName evidence="3">Helix-turn-helix domain protein</fullName>
    </submittedName>
</protein>
<organism evidence="3 4">
    <name type="scientific">Blautia obeum</name>
    <dbReference type="NCBI Taxonomy" id="40520"/>
    <lineage>
        <taxon>Bacteria</taxon>
        <taxon>Bacillati</taxon>
        <taxon>Bacillota</taxon>
        <taxon>Clostridia</taxon>
        <taxon>Lachnospirales</taxon>
        <taxon>Lachnospiraceae</taxon>
        <taxon>Blautia</taxon>
    </lineage>
</organism>
<dbReference type="PANTHER" id="PTHR46558">
    <property type="entry name" value="TRACRIPTIONAL REGULATORY PROTEIN-RELATED-RELATED"/>
    <property type="match status" value="1"/>
</dbReference>
<reference evidence="3 4" key="1">
    <citation type="submission" date="2019-07" db="EMBL/GenBank/DDBJ databases">
        <authorList>
            <person name="Hibberd C M."/>
            <person name="Gehrig L. J."/>
            <person name="Chang H.-W."/>
            <person name="Venkatesh S."/>
        </authorList>
    </citation>
    <scope>NUCLEOTIDE SEQUENCE [LARGE SCALE GENOMIC DNA]</scope>
    <source>
        <strain evidence="3">Ruminococcus_obeum_SSTS_Bg7063</strain>
    </source>
</reference>
<gene>
    <name evidence="3" type="ORF">ROSSTS7063_01053</name>
</gene>
<evidence type="ECO:0000313" key="3">
    <source>
        <dbReference type="EMBL" id="VUW99637.1"/>
    </source>
</evidence>